<keyword evidence="1" id="KW-0472">Membrane</keyword>
<feature type="transmembrane region" description="Helical" evidence="1">
    <location>
        <begin position="51"/>
        <end position="72"/>
    </location>
</feature>
<dbReference type="EMBL" id="CP019062">
    <property type="protein sequence ID" value="AVF36546.1"/>
    <property type="molecule type" value="Genomic_DNA"/>
</dbReference>
<feature type="transmembrane region" description="Helical" evidence="1">
    <location>
        <begin position="12"/>
        <end position="31"/>
    </location>
</feature>
<proteinExistence type="predicted"/>
<protein>
    <submittedName>
        <fullName evidence="2">Uncharacterized protein</fullName>
    </submittedName>
</protein>
<keyword evidence="1" id="KW-0812">Transmembrane</keyword>
<organism evidence="2 3">
    <name type="scientific">Rahnella sikkimica</name>
    <dbReference type="NCBI Taxonomy" id="1805933"/>
    <lineage>
        <taxon>Bacteria</taxon>
        <taxon>Pseudomonadati</taxon>
        <taxon>Pseudomonadota</taxon>
        <taxon>Gammaproteobacteria</taxon>
        <taxon>Enterobacterales</taxon>
        <taxon>Yersiniaceae</taxon>
        <taxon>Rahnella</taxon>
    </lineage>
</organism>
<evidence type="ECO:0000313" key="2">
    <source>
        <dbReference type="EMBL" id="AVF36546.1"/>
    </source>
</evidence>
<keyword evidence="3" id="KW-1185">Reference proteome</keyword>
<dbReference type="Proteomes" id="UP000239197">
    <property type="component" value="Chromosome"/>
</dbReference>
<keyword evidence="1" id="KW-1133">Transmembrane helix</keyword>
<dbReference type="AlphaFoldDB" id="A0A2L1UUB7"/>
<accession>A0A2L1UUB7</accession>
<dbReference type="KEGG" id="rox:BV494_17135"/>
<name>A0A2L1UUB7_9GAMM</name>
<reference evidence="3" key="1">
    <citation type="submission" date="2017-01" db="EMBL/GenBank/DDBJ databases">
        <title>Genome sequence of Rouxiella sp. ERMR1:05.</title>
        <authorList>
            <person name="Kumar R."/>
            <person name="Singh D."/>
            <person name="Kumar S."/>
        </authorList>
    </citation>
    <scope>NUCLEOTIDE SEQUENCE [LARGE SCALE GENOMIC DNA]</scope>
    <source>
        <strain evidence="3">ERMR1:05</strain>
    </source>
</reference>
<sequence length="83" mass="9559">MKNDIHTKRLIKCSNFFYMLFNFSSIIYLIYSSDFSLAHFDMANPLEKALTLGIMLSIFLLPIILLANLMVFDNKSKKKTSSS</sequence>
<evidence type="ECO:0000256" key="1">
    <source>
        <dbReference type="SAM" id="Phobius"/>
    </source>
</evidence>
<gene>
    <name evidence="2" type="ORF">BV494_17135</name>
</gene>
<evidence type="ECO:0000313" key="3">
    <source>
        <dbReference type="Proteomes" id="UP000239197"/>
    </source>
</evidence>